<dbReference type="AlphaFoldDB" id="B8GDJ8"/>
<dbReference type="NCBIfam" id="NF002008">
    <property type="entry name" value="PRK00809.1"/>
    <property type="match status" value="1"/>
</dbReference>
<dbReference type="CDD" id="cd21132">
    <property type="entry name" value="EVE-like"/>
    <property type="match status" value="1"/>
</dbReference>
<dbReference type="Gene3D" id="3.10.590.10">
    <property type="entry name" value="ph1033 like domains"/>
    <property type="match status" value="1"/>
</dbReference>
<dbReference type="GeneID" id="7272031"/>
<dbReference type="InterPro" id="IPR015947">
    <property type="entry name" value="PUA-like_sf"/>
</dbReference>
<proteinExistence type="predicted"/>
<dbReference type="STRING" id="521011.Mpal_2050"/>
<dbReference type="RefSeq" id="WP_012618668.1">
    <property type="nucleotide sequence ID" value="NC_011832.1"/>
</dbReference>
<organism evidence="2 3">
    <name type="scientific">Methanosphaerula palustris (strain ATCC BAA-1556 / DSM 19958 / E1-9c)</name>
    <dbReference type="NCBI Taxonomy" id="521011"/>
    <lineage>
        <taxon>Archaea</taxon>
        <taxon>Methanobacteriati</taxon>
        <taxon>Methanobacteriota</taxon>
        <taxon>Stenosarchaea group</taxon>
        <taxon>Methanomicrobia</taxon>
        <taxon>Methanomicrobiales</taxon>
        <taxon>Methanoregulaceae</taxon>
        <taxon>Methanosphaerula</taxon>
    </lineage>
</organism>
<dbReference type="OrthoDB" id="35872at2157"/>
<dbReference type="HOGENOM" id="CLU_148445_0_0_2"/>
<accession>B8GDJ8</accession>
<name>B8GDJ8_METPE</name>
<gene>
    <name evidence="2" type="ordered locus">Mpal_2050</name>
</gene>
<protein>
    <recommendedName>
        <fullName evidence="1">EVE domain-containing protein</fullName>
    </recommendedName>
</protein>
<dbReference type="Proteomes" id="UP000002457">
    <property type="component" value="Chromosome"/>
</dbReference>
<dbReference type="PANTHER" id="PTHR39661">
    <property type="entry name" value="UPF0310 PROTEIN MJECL36"/>
    <property type="match status" value="1"/>
</dbReference>
<dbReference type="PANTHER" id="PTHR39661:SF1">
    <property type="entry name" value="UPF0310 PROTEIN MJECL36"/>
    <property type="match status" value="1"/>
</dbReference>
<sequence>MTRWLCMADRTNAAIVKERLVWGVPARYRNTIGRVHPGDTLLIYARQEHAAGETLPSIVMAAYDVVSPVFEDTEPIFTAPAFLPGEVFPMRVKVKPLPDISEPVPFKPLVPALSFIKNKVMWSGSIRAMRTIPEEDYQRIVAGGKGN</sequence>
<dbReference type="eggNOG" id="arCOG02727">
    <property type="taxonomic scope" value="Archaea"/>
</dbReference>
<evidence type="ECO:0000313" key="3">
    <source>
        <dbReference type="Proteomes" id="UP000002457"/>
    </source>
</evidence>
<dbReference type="SUPFAM" id="SSF88697">
    <property type="entry name" value="PUA domain-like"/>
    <property type="match status" value="1"/>
</dbReference>
<keyword evidence="3" id="KW-1185">Reference proteome</keyword>
<feature type="domain" description="EVE" evidence="1">
    <location>
        <begin position="3"/>
        <end position="141"/>
    </location>
</feature>
<dbReference type="KEGG" id="mpl:Mpal_2050"/>
<reference evidence="2 3" key="1">
    <citation type="journal article" date="2015" name="Genome Announc.">
        <title>Complete Genome Sequence of Methanosphaerula palustris E1-9CT, a Hydrogenotrophic Methanogen Isolated from a Minerotrophic Fen Peatland.</title>
        <authorList>
            <person name="Cadillo-Quiroz H."/>
            <person name="Browne P."/>
            <person name="Kyrpides N."/>
            <person name="Woyke T."/>
            <person name="Goodwin L."/>
            <person name="Detter C."/>
            <person name="Yavitt J.B."/>
            <person name="Zinder S.H."/>
        </authorList>
    </citation>
    <scope>NUCLEOTIDE SEQUENCE [LARGE SCALE GENOMIC DNA]</scope>
    <source>
        <strain evidence="3">ATCC BAA-1556 / DSM 19958 / E1-9c</strain>
    </source>
</reference>
<dbReference type="InterPro" id="IPR002740">
    <property type="entry name" value="EVE_domain"/>
</dbReference>
<evidence type="ECO:0000259" key="1">
    <source>
        <dbReference type="Pfam" id="PF01878"/>
    </source>
</evidence>
<evidence type="ECO:0000313" key="2">
    <source>
        <dbReference type="EMBL" id="ACL17349.1"/>
    </source>
</evidence>
<dbReference type="EMBL" id="CP001338">
    <property type="protein sequence ID" value="ACL17349.1"/>
    <property type="molecule type" value="Genomic_DNA"/>
</dbReference>
<dbReference type="Pfam" id="PF01878">
    <property type="entry name" value="EVE"/>
    <property type="match status" value="1"/>
</dbReference>